<evidence type="ECO:0000259" key="13">
    <source>
        <dbReference type="Pfam" id="PF07730"/>
    </source>
</evidence>
<evidence type="ECO:0000256" key="9">
    <source>
        <dbReference type="SAM" id="Coils"/>
    </source>
</evidence>
<dbReference type="Pfam" id="PF02518">
    <property type="entry name" value="HATPase_c"/>
    <property type="match status" value="1"/>
</dbReference>
<evidence type="ECO:0000256" key="4">
    <source>
        <dbReference type="ARBA" id="ARBA00022679"/>
    </source>
</evidence>
<dbReference type="EC" id="2.7.13.3" evidence="2"/>
<keyword evidence="11" id="KW-1133">Transmembrane helix</keyword>
<dbReference type="Pfam" id="PF07730">
    <property type="entry name" value="HisKA_3"/>
    <property type="match status" value="1"/>
</dbReference>
<dbReference type="GO" id="GO:0016020">
    <property type="term" value="C:membrane"/>
    <property type="evidence" value="ECO:0007669"/>
    <property type="project" value="InterPro"/>
</dbReference>
<dbReference type="SUPFAM" id="SSF55874">
    <property type="entry name" value="ATPase domain of HSP90 chaperone/DNA topoisomerase II/histidine kinase"/>
    <property type="match status" value="1"/>
</dbReference>
<evidence type="ECO:0000256" key="1">
    <source>
        <dbReference type="ARBA" id="ARBA00000085"/>
    </source>
</evidence>
<feature type="domain" description="Histidine kinase/HSP90-like ATPase" evidence="12">
    <location>
        <begin position="290"/>
        <end position="380"/>
    </location>
</feature>
<dbReference type="STRING" id="113562.SAMN04489716_3713"/>
<evidence type="ECO:0000256" key="7">
    <source>
        <dbReference type="ARBA" id="ARBA00022840"/>
    </source>
</evidence>
<dbReference type="AlphaFoldDB" id="A0A1H2A881"/>
<evidence type="ECO:0000256" key="5">
    <source>
        <dbReference type="ARBA" id="ARBA00022741"/>
    </source>
</evidence>
<feature type="region of interest" description="Disordered" evidence="10">
    <location>
        <begin position="387"/>
        <end position="406"/>
    </location>
</feature>
<dbReference type="CDD" id="cd16917">
    <property type="entry name" value="HATPase_UhpB-NarQ-NarX-like"/>
    <property type="match status" value="1"/>
</dbReference>
<accession>A0A1H2A881</accession>
<keyword evidence="4" id="KW-0808">Transferase</keyword>
<evidence type="ECO:0000256" key="3">
    <source>
        <dbReference type="ARBA" id="ARBA00022553"/>
    </source>
</evidence>
<dbReference type="GO" id="GO:0046983">
    <property type="term" value="F:protein dimerization activity"/>
    <property type="evidence" value="ECO:0007669"/>
    <property type="project" value="InterPro"/>
</dbReference>
<evidence type="ECO:0000256" key="10">
    <source>
        <dbReference type="SAM" id="MobiDB-lite"/>
    </source>
</evidence>
<feature type="transmembrane region" description="Helical" evidence="11">
    <location>
        <begin position="75"/>
        <end position="92"/>
    </location>
</feature>
<feature type="domain" description="Signal transduction histidine kinase subgroup 3 dimerisation and phosphoacceptor" evidence="13">
    <location>
        <begin position="176"/>
        <end position="242"/>
    </location>
</feature>
<dbReference type="PANTHER" id="PTHR24421:SF10">
    <property type="entry name" value="NITRATE_NITRITE SENSOR PROTEIN NARQ"/>
    <property type="match status" value="1"/>
</dbReference>
<dbReference type="PANTHER" id="PTHR24421">
    <property type="entry name" value="NITRATE/NITRITE SENSOR PROTEIN NARX-RELATED"/>
    <property type="match status" value="1"/>
</dbReference>
<feature type="transmembrane region" description="Helical" evidence="11">
    <location>
        <begin position="99"/>
        <end position="116"/>
    </location>
</feature>
<organism evidence="14 15">
    <name type="scientific">Actinoplanes derwentensis</name>
    <dbReference type="NCBI Taxonomy" id="113562"/>
    <lineage>
        <taxon>Bacteria</taxon>
        <taxon>Bacillati</taxon>
        <taxon>Actinomycetota</taxon>
        <taxon>Actinomycetes</taxon>
        <taxon>Micromonosporales</taxon>
        <taxon>Micromonosporaceae</taxon>
        <taxon>Actinoplanes</taxon>
    </lineage>
</organism>
<evidence type="ECO:0000313" key="14">
    <source>
        <dbReference type="EMBL" id="SDT42074.1"/>
    </source>
</evidence>
<feature type="transmembrane region" description="Helical" evidence="11">
    <location>
        <begin position="128"/>
        <end position="147"/>
    </location>
</feature>
<dbReference type="Gene3D" id="3.30.565.10">
    <property type="entry name" value="Histidine kinase-like ATPase, C-terminal domain"/>
    <property type="match status" value="1"/>
</dbReference>
<dbReference type="InterPro" id="IPR003594">
    <property type="entry name" value="HATPase_dom"/>
</dbReference>
<evidence type="ECO:0000313" key="15">
    <source>
        <dbReference type="Proteomes" id="UP000198688"/>
    </source>
</evidence>
<keyword evidence="6 14" id="KW-0418">Kinase</keyword>
<gene>
    <name evidence="14" type="ORF">SAMN04489716_3713</name>
</gene>
<keyword evidence="3" id="KW-0597">Phosphoprotein</keyword>
<feature type="coiled-coil region" evidence="9">
    <location>
        <begin position="157"/>
        <end position="186"/>
    </location>
</feature>
<dbReference type="InterPro" id="IPR050482">
    <property type="entry name" value="Sensor_HK_TwoCompSys"/>
</dbReference>
<dbReference type="GO" id="GO:0000155">
    <property type="term" value="F:phosphorelay sensor kinase activity"/>
    <property type="evidence" value="ECO:0007669"/>
    <property type="project" value="InterPro"/>
</dbReference>
<feature type="transmembrane region" description="Helical" evidence="11">
    <location>
        <begin position="52"/>
        <end position="69"/>
    </location>
</feature>
<dbReference type="EMBL" id="LT629758">
    <property type="protein sequence ID" value="SDT42074.1"/>
    <property type="molecule type" value="Genomic_DNA"/>
</dbReference>
<dbReference type="GO" id="GO:0005524">
    <property type="term" value="F:ATP binding"/>
    <property type="evidence" value="ECO:0007669"/>
    <property type="project" value="UniProtKB-KW"/>
</dbReference>
<keyword evidence="5" id="KW-0547">Nucleotide-binding</keyword>
<keyword evidence="11" id="KW-0812">Transmembrane</keyword>
<evidence type="ECO:0000256" key="6">
    <source>
        <dbReference type="ARBA" id="ARBA00022777"/>
    </source>
</evidence>
<evidence type="ECO:0000256" key="2">
    <source>
        <dbReference type="ARBA" id="ARBA00012438"/>
    </source>
</evidence>
<keyword evidence="15" id="KW-1185">Reference proteome</keyword>
<proteinExistence type="predicted"/>
<keyword evidence="8" id="KW-0902">Two-component regulatory system</keyword>
<dbReference type="Proteomes" id="UP000198688">
    <property type="component" value="Chromosome I"/>
</dbReference>
<evidence type="ECO:0000259" key="12">
    <source>
        <dbReference type="Pfam" id="PF02518"/>
    </source>
</evidence>
<dbReference type="InterPro" id="IPR036890">
    <property type="entry name" value="HATPase_C_sf"/>
</dbReference>
<sequence length="406" mass="44268">MLIVGASAGFLLVVTSLLMTSIYDVPLLVSYAAATAQCVALPMALWRPWPALVLQLGGFMTFAWVQPVGAGLWPLPGPVMILLVAHVGLVGATRPWREAVLTWWGTALAAIVLVLADPRQRPLDDGDVSLVLYAMISVLTLFAVIAWNQRGTARRQLAAAQRDVELEQAQRALVEERNRIARELHDVVAHSMSVIHMQATSAEYRIKNLDPESRDEFVRIAAGTRRALREMRQLLALLREEDSENELQPMPDLEHLAELADSARRGGIPVELDVAGDLGGTDLPDTVGLAAYRIVQESLSNVVRHAPGAPTRVIVSEQAGELVVEVVNDLPTQTPRPIEDGGGVSHGLLGMRERARLAGGAVRTEARPEGGYRVTARFPLLEERAVEERSVEKRAAEKQMTEEQAG</sequence>
<protein>
    <recommendedName>
        <fullName evidence="2">histidine kinase</fullName>
        <ecNumber evidence="2">2.7.13.3</ecNumber>
    </recommendedName>
</protein>
<dbReference type="InterPro" id="IPR011712">
    <property type="entry name" value="Sig_transdc_His_kin_sub3_dim/P"/>
</dbReference>
<keyword evidence="11" id="KW-0472">Membrane</keyword>
<evidence type="ECO:0000256" key="11">
    <source>
        <dbReference type="SAM" id="Phobius"/>
    </source>
</evidence>
<dbReference type="Gene3D" id="1.20.5.1930">
    <property type="match status" value="1"/>
</dbReference>
<keyword evidence="9" id="KW-0175">Coiled coil</keyword>
<evidence type="ECO:0000256" key="8">
    <source>
        <dbReference type="ARBA" id="ARBA00023012"/>
    </source>
</evidence>
<reference evidence="14 15" key="1">
    <citation type="submission" date="2016-10" db="EMBL/GenBank/DDBJ databases">
        <authorList>
            <person name="de Groot N.N."/>
        </authorList>
    </citation>
    <scope>NUCLEOTIDE SEQUENCE [LARGE SCALE GENOMIC DNA]</scope>
    <source>
        <strain evidence="14 15">DSM 43941</strain>
    </source>
</reference>
<comment type="catalytic activity">
    <reaction evidence="1">
        <text>ATP + protein L-histidine = ADP + protein N-phospho-L-histidine.</text>
        <dbReference type="EC" id="2.7.13.3"/>
    </reaction>
</comment>
<keyword evidence="7" id="KW-0067">ATP-binding</keyword>
<name>A0A1H2A881_9ACTN</name>